<evidence type="ECO:0000256" key="2">
    <source>
        <dbReference type="ARBA" id="ARBA00023015"/>
    </source>
</evidence>
<proteinExistence type="predicted"/>
<dbReference type="EMBL" id="RBOV01000396">
    <property type="protein sequence ID" value="RMN06774.1"/>
    <property type="molecule type" value="Genomic_DNA"/>
</dbReference>
<dbReference type="GO" id="GO:0003700">
    <property type="term" value="F:DNA-binding transcription factor activity"/>
    <property type="evidence" value="ECO:0007669"/>
    <property type="project" value="InterPro"/>
</dbReference>
<organism evidence="8 9">
    <name type="scientific">Pseudomonas syringae pv. coriandricola</name>
    <dbReference type="NCBI Taxonomy" id="264453"/>
    <lineage>
        <taxon>Bacteria</taxon>
        <taxon>Pseudomonadati</taxon>
        <taxon>Pseudomonadota</taxon>
        <taxon>Gammaproteobacteria</taxon>
        <taxon>Pseudomonadales</taxon>
        <taxon>Pseudomonadaceae</taxon>
        <taxon>Pseudomonas</taxon>
    </lineage>
</organism>
<dbReference type="InterPro" id="IPR018062">
    <property type="entry name" value="HTH_AraC-typ_CS"/>
</dbReference>
<evidence type="ECO:0000313" key="9">
    <source>
        <dbReference type="Proteomes" id="UP000271468"/>
    </source>
</evidence>
<reference evidence="8 9" key="1">
    <citation type="submission" date="2018-08" db="EMBL/GenBank/DDBJ databases">
        <title>Recombination of ecologically and evolutionarily significant loci maintains genetic cohesion in the Pseudomonas syringae species complex.</title>
        <authorList>
            <person name="Dillon M."/>
            <person name="Thakur S."/>
            <person name="Almeida R.N.D."/>
            <person name="Weir B.S."/>
            <person name="Guttman D.S."/>
        </authorList>
    </citation>
    <scope>NUCLEOTIDE SEQUENCE [LARGE SCALE GENOMIC DNA]</scope>
    <source>
        <strain evidence="8 9">ICMP 12341</strain>
    </source>
</reference>
<comment type="function">
    <text evidence="6">Regulatory protein of the TOL plasmid xyl operons. XylS activates the xylXYZLTEGFJQKIH operon required for the degradation of toluene, m-xylene and p-xylene.</text>
</comment>
<dbReference type="GO" id="GO:0043565">
    <property type="term" value="F:sequence-specific DNA binding"/>
    <property type="evidence" value="ECO:0007669"/>
    <property type="project" value="InterPro"/>
</dbReference>
<evidence type="ECO:0000259" key="7">
    <source>
        <dbReference type="PROSITE" id="PS01124"/>
    </source>
</evidence>
<evidence type="ECO:0000256" key="6">
    <source>
        <dbReference type="ARBA" id="ARBA00037345"/>
    </source>
</evidence>
<dbReference type="Gene3D" id="1.10.10.60">
    <property type="entry name" value="Homeodomain-like"/>
    <property type="match status" value="2"/>
</dbReference>
<keyword evidence="5" id="KW-0804">Transcription</keyword>
<dbReference type="PRINTS" id="PR00032">
    <property type="entry name" value="HTHARAC"/>
</dbReference>
<evidence type="ECO:0000256" key="5">
    <source>
        <dbReference type="ARBA" id="ARBA00023163"/>
    </source>
</evidence>
<accession>A0A0P9KY57</accession>
<dbReference type="AlphaFoldDB" id="A0A0P9KY57"/>
<dbReference type="InterPro" id="IPR050204">
    <property type="entry name" value="AraC_XylS_family_regulators"/>
</dbReference>
<sequence length="342" mass="37883">MFMARLLNEPSVCCVLCTTRLHNLALLIEQLMAGARAASRIRSLKGVSMPAIESIQVFQALNSSPHARLEQSAPLGDGLVAAQWNNRHDSQEYHAPTHHTLSCYIADGTGTFRRGQPDRKGAPGKLCILPAGHESAWVVNGEIRLAHLYFSPQHFALGCITLLDREPRAMQLHENTFLEDHAQAARFQQLIRLNWAEPGERLLTSSLAHEMVSHALLSQAGLREGLRLKGGLAPHLRRHLVDFIEMHLADPLSLGQLAALCALSEYHFARMFRESFGLPPHQYLLARRIDKARRLLRQTATPLGEIALACGFASASHFSNRFRQAVGATPGEYRLALGSVRP</sequence>
<dbReference type="InterPro" id="IPR020449">
    <property type="entry name" value="Tscrpt_reg_AraC-type_HTH"/>
</dbReference>
<dbReference type="PROSITE" id="PS00041">
    <property type="entry name" value="HTH_ARAC_FAMILY_1"/>
    <property type="match status" value="1"/>
</dbReference>
<dbReference type="PANTHER" id="PTHR46796">
    <property type="entry name" value="HTH-TYPE TRANSCRIPTIONAL ACTIVATOR RHAS-RELATED"/>
    <property type="match status" value="1"/>
</dbReference>
<dbReference type="InterPro" id="IPR003313">
    <property type="entry name" value="AraC-bd"/>
</dbReference>
<keyword evidence="2" id="KW-0805">Transcription regulation</keyword>
<dbReference type="SUPFAM" id="SSF46689">
    <property type="entry name" value="Homeodomain-like"/>
    <property type="match status" value="2"/>
</dbReference>
<feature type="domain" description="HTH araC/xylS-type" evidence="7">
    <location>
        <begin position="238"/>
        <end position="336"/>
    </location>
</feature>
<comment type="subcellular location">
    <subcellularLocation>
        <location evidence="1">Cytoplasm</location>
    </subcellularLocation>
</comment>
<dbReference type="GO" id="GO:0009893">
    <property type="term" value="P:positive regulation of metabolic process"/>
    <property type="evidence" value="ECO:0007669"/>
    <property type="project" value="UniProtKB-ARBA"/>
</dbReference>
<keyword evidence="4" id="KW-0010">Activator</keyword>
<dbReference type="PANTHER" id="PTHR46796:SF6">
    <property type="entry name" value="ARAC SUBFAMILY"/>
    <property type="match status" value="1"/>
</dbReference>
<comment type="caution">
    <text evidence="8">The sequence shown here is derived from an EMBL/GenBank/DDBJ whole genome shotgun (WGS) entry which is preliminary data.</text>
</comment>
<dbReference type="GO" id="GO:0005737">
    <property type="term" value="C:cytoplasm"/>
    <property type="evidence" value="ECO:0007669"/>
    <property type="project" value="UniProtKB-SubCell"/>
</dbReference>
<dbReference type="PROSITE" id="PS01124">
    <property type="entry name" value="HTH_ARAC_FAMILY_2"/>
    <property type="match status" value="1"/>
</dbReference>
<gene>
    <name evidence="8" type="ORF">ALQ65_04416</name>
</gene>
<name>A0A0P9KY57_9PSED</name>
<evidence type="ECO:0000313" key="8">
    <source>
        <dbReference type="EMBL" id="RMN06774.1"/>
    </source>
</evidence>
<evidence type="ECO:0000256" key="4">
    <source>
        <dbReference type="ARBA" id="ARBA00023159"/>
    </source>
</evidence>
<protein>
    <submittedName>
        <fullName evidence="8">AraC family transcriptional regulator</fullName>
    </submittedName>
</protein>
<evidence type="ECO:0000256" key="3">
    <source>
        <dbReference type="ARBA" id="ARBA00023125"/>
    </source>
</evidence>
<evidence type="ECO:0000256" key="1">
    <source>
        <dbReference type="ARBA" id="ARBA00004496"/>
    </source>
</evidence>
<dbReference type="Pfam" id="PF02311">
    <property type="entry name" value="AraC_binding"/>
    <property type="match status" value="1"/>
</dbReference>
<keyword evidence="3" id="KW-0238">DNA-binding</keyword>
<dbReference type="InterPro" id="IPR009057">
    <property type="entry name" value="Homeodomain-like_sf"/>
</dbReference>
<dbReference type="SMART" id="SM00342">
    <property type="entry name" value="HTH_ARAC"/>
    <property type="match status" value="1"/>
</dbReference>
<dbReference type="Proteomes" id="UP000271468">
    <property type="component" value="Unassembled WGS sequence"/>
</dbReference>
<dbReference type="Pfam" id="PF12833">
    <property type="entry name" value="HTH_18"/>
    <property type="match status" value="1"/>
</dbReference>
<dbReference type="InterPro" id="IPR018060">
    <property type="entry name" value="HTH_AraC"/>
</dbReference>